<keyword evidence="1 2" id="KW-0238">DNA-binding</keyword>
<keyword evidence="5" id="KW-1185">Reference proteome</keyword>
<name>A0A285VD69_9ACTN</name>
<proteinExistence type="predicted"/>
<dbReference type="PROSITE" id="PS50977">
    <property type="entry name" value="HTH_TETR_2"/>
    <property type="match status" value="1"/>
</dbReference>
<reference evidence="5" key="1">
    <citation type="submission" date="2017-08" db="EMBL/GenBank/DDBJ databases">
        <authorList>
            <person name="Varghese N."/>
            <person name="Submissions S."/>
        </authorList>
    </citation>
    <scope>NUCLEOTIDE SEQUENCE [LARGE SCALE GENOMIC DNA]</scope>
    <source>
        <strain evidence="5">DSM 4725</strain>
    </source>
</reference>
<accession>A0A285VD69</accession>
<evidence type="ECO:0000313" key="4">
    <source>
        <dbReference type="EMBL" id="SOC52075.1"/>
    </source>
</evidence>
<dbReference type="RefSeq" id="WP_097196682.1">
    <property type="nucleotide sequence ID" value="NZ_OBQI01000006.1"/>
</dbReference>
<dbReference type="EMBL" id="OBQI01000006">
    <property type="protein sequence ID" value="SOC52075.1"/>
    <property type="molecule type" value="Genomic_DNA"/>
</dbReference>
<evidence type="ECO:0000259" key="3">
    <source>
        <dbReference type="PROSITE" id="PS50977"/>
    </source>
</evidence>
<protein>
    <submittedName>
        <fullName evidence="4">Transcriptional regulator, TetR family</fullName>
    </submittedName>
</protein>
<dbReference type="InterPro" id="IPR001647">
    <property type="entry name" value="HTH_TetR"/>
</dbReference>
<dbReference type="PRINTS" id="PR00455">
    <property type="entry name" value="HTHTETR"/>
</dbReference>
<gene>
    <name evidence="4" type="ORF">SAMN05660748_3944</name>
</gene>
<dbReference type="Gene3D" id="1.10.357.10">
    <property type="entry name" value="Tetracycline Repressor, domain 2"/>
    <property type="match status" value="1"/>
</dbReference>
<dbReference type="Pfam" id="PF00440">
    <property type="entry name" value="TetR_N"/>
    <property type="match status" value="1"/>
</dbReference>
<feature type="domain" description="HTH tetR-type" evidence="3">
    <location>
        <begin position="14"/>
        <end position="73"/>
    </location>
</feature>
<dbReference type="OrthoDB" id="4709704at2"/>
<evidence type="ECO:0000256" key="1">
    <source>
        <dbReference type="ARBA" id="ARBA00023125"/>
    </source>
</evidence>
<dbReference type="Proteomes" id="UP000219435">
    <property type="component" value="Unassembled WGS sequence"/>
</dbReference>
<dbReference type="AlphaFoldDB" id="A0A285VD69"/>
<dbReference type="GO" id="GO:0003677">
    <property type="term" value="F:DNA binding"/>
    <property type="evidence" value="ECO:0007669"/>
    <property type="project" value="UniProtKB-UniRule"/>
</dbReference>
<evidence type="ECO:0000256" key="2">
    <source>
        <dbReference type="PROSITE-ProRule" id="PRU00335"/>
    </source>
</evidence>
<dbReference type="InterPro" id="IPR009057">
    <property type="entry name" value="Homeodomain-like_sf"/>
</dbReference>
<feature type="DNA-binding region" description="H-T-H motif" evidence="2">
    <location>
        <begin position="36"/>
        <end position="55"/>
    </location>
</feature>
<organism evidence="4 5">
    <name type="scientific">Blastococcus aggregatus</name>
    <dbReference type="NCBI Taxonomy" id="38502"/>
    <lineage>
        <taxon>Bacteria</taxon>
        <taxon>Bacillati</taxon>
        <taxon>Actinomycetota</taxon>
        <taxon>Actinomycetes</taxon>
        <taxon>Geodermatophilales</taxon>
        <taxon>Geodermatophilaceae</taxon>
        <taxon>Blastococcus</taxon>
    </lineage>
</organism>
<dbReference type="SUPFAM" id="SSF46689">
    <property type="entry name" value="Homeodomain-like"/>
    <property type="match status" value="1"/>
</dbReference>
<sequence length="197" mass="20675">MPRIRAATVAEHRAAQRRALLDAGRRIVAESGRPPTLSGVAAGAGLARSSVYEYFTSADDLLAALVEDITPRWAARVRAEVDAAGSPAEAVLAYVHAHLAQVAEGEHAIIAALATIAPGHVTSERARSMHDALSRPLLEALGSLGVPDADLVAGQIDALVRGASRQIEEGTADLDRAWAAARSVLEPFVRDRGRARG</sequence>
<evidence type="ECO:0000313" key="5">
    <source>
        <dbReference type="Proteomes" id="UP000219435"/>
    </source>
</evidence>